<reference evidence="3 4" key="1">
    <citation type="submission" date="2021-02" db="EMBL/GenBank/DDBJ databases">
        <title>De Novo genome assembly of isolated myxobacteria.</title>
        <authorList>
            <person name="Stevens D.C."/>
        </authorList>
    </citation>
    <scope>NUCLEOTIDE SEQUENCE [LARGE SCALE GENOMIC DNA]</scope>
    <source>
        <strain evidence="4">SCPEA02</strain>
    </source>
</reference>
<proteinExistence type="predicted"/>
<evidence type="ECO:0000313" key="3">
    <source>
        <dbReference type="EMBL" id="QSQ21044.1"/>
    </source>
</evidence>
<organism evidence="3 4">
    <name type="scientific">Pyxidicoccus parkwayensis</name>
    <dbReference type="NCBI Taxonomy" id="2813578"/>
    <lineage>
        <taxon>Bacteria</taxon>
        <taxon>Pseudomonadati</taxon>
        <taxon>Myxococcota</taxon>
        <taxon>Myxococcia</taxon>
        <taxon>Myxococcales</taxon>
        <taxon>Cystobacterineae</taxon>
        <taxon>Myxococcaceae</taxon>
        <taxon>Pyxidicoccus</taxon>
    </lineage>
</organism>
<dbReference type="RefSeq" id="WP_206722623.1">
    <property type="nucleotide sequence ID" value="NZ_CP071090.1"/>
</dbReference>
<protein>
    <recommendedName>
        <fullName evidence="5">Outer membrane protein beta-barrel domain-containing protein</fullName>
    </recommendedName>
</protein>
<sequence length="263" mass="27683">MPPSSSLSSLLLAAGVSLAPALALAEETTERRTTPLEQNLNSMDRFFPLSESASTPPSDVRAETSGSANDGGTGIGGSYGISQRVEMNVLKNLSLRAGGELRMGTGKGFSPEAQVKYQFFNQAVDGLNASAGLRYKQIGFASDGGEAEVFLSAGKRWGQLLGTANFVAGTGVSKREADIEGHVGLGYLLGEKFIIGANTRFQQEVVDEPGEVKGTGREFEMLTGGLAGYSWGPVDLSALAGWYFPRKTMTSGPLAMLQLGLNF</sequence>
<evidence type="ECO:0000313" key="4">
    <source>
        <dbReference type="Proteomes" id="UP000662747"/>
    </source>
</evidence>
<gene>
    <name evidence="3" type="ORF">JY651_38490</name>
</gene>
<keyword evidence="4" id="KW-1185">Reference proteome</keyword>
<feature type="region of interest" description="Disordered" evidence="1">
    <location>
        <begin position="47"/>
        <end position="77"/>
    </location>
</feature>
<evidence type="ECO:0000256" key="1">
    <source>
        <dbReference type="SAM" id="MobiDB-lite"/>
    </source>
</evidence>
<feature type="signal peptide" evidence="2">
    <location>
        <begin position="1"/>
        <end position="25"/>
    </location>
</feature>
<accession>A0ABX7NQB3</accession>
<dbReference type="Proteomes" id="UP000662747">
    <property type="component" value="Chromosome"/>
</dbReference>
<dbReference type="EMBL" id="CP071090">
    <property type="protein sequence ID" value="QSQ21044.1"/>
    <property type="molecule type" value="Genomic_DNA"/>
</dbReference>
<keyword evidence="2" id="KW-0732">Signal</keyword>
<evidence type="ECO:0008006" key="5">
    <source>
        <dbReference type="Google" id="ProtNLM"/>
    </source>
</evidence>
<feature type="chain" id="PRO_5045187105" description="Outer membrane protein beta-barrel domain-containing protein" evidence="2">
    <location>
        <begin position="26"/>
        <end position="263"/>
    </location>
</feature>
<name>A0ABX7NQB3_9BACT</name>
<evidence type="ECO:0000256" key="2">
    <source>
        <dbReference type="SAM" id="SignalP"/>
    </source>
</evidence>